<evidence type="ECO:0000313" key="5">
    <source>
        <dbReference type="Proteomes" id="UP000003494"/>
    </source>
</evidence>
<evidence type="ECO:0000256" key="2">
    <source>
        <dbReference type="ARBA" id="ARBA00000751"/>
    </source>
</evidence>
<dbReference type="Proteomes" id="UP000003494">
    <property type="component" value="Unassembled WGS sequence"/>
</dbReference>
<dbReference type="CDD" id="cd15457">
    <property type="entry name" value="NADAR"/>
    <property type="match status" value="1"/>
</dbReference>
<name>C4G9C7_9FIRM</name>
<gene>
    <name evidence="4" type="ORF">GCWU000342_00580</name>
</gene>
<dbReference type="EMBL" id="ACIP02000001">
    <property type="protein sequence ID" value="EEP29224.1"/>
    <property type="molecule type" value="Genomic_DNA"/>
</dbReference>
<comment type="caution">
    <text evidence="4">The sequence shown here is derived from an EMBL/GenBank/DDBJ whole genome shotgun (WGS) entry which is preliminary data.</text>
</comment>
<sequence length="157" mass="18123">MTVIGFHNPDEKYGFLSNWYLSHFTVHGTEFSSVEQYMMYQKAACFYDEDIASQIMKTDDVAEIKQLGRAVNGYDDHVWNGIRQIVVYEGLMAKFSQNQELKEQLMDTGGAILAECAVRDRIWGIGLSMTDPDRFDRSKWKGQNLLGYALMMVRDRL</sequence>
<dbReference type="InterPro" id="IPR012816">
    <property type="entry name" value="NADAR"/>
</dbReference>
<dbReference type="STRING" id="626523.GCWU000342_00580"/>
<dbReference type="RefSeq" id="WP_006905612.1">
    <property type="nucleotide sequence ID" value="NZ_GG665866.1"/>
</dbReference>
<evidence type="ECO:0000256" key="1">
    <source>
        <dbReference type="ARBA" id="ARBA00000022"/>
    </source>
</evidence>
<dbReference type="Pfam" id="PF08719">
    <property type="entry name" value="NADAR"/>
    <property type="match status" value="1"/>
</dbReference>
<dbReference type="InterPro" id="IPR037238">
    <property type="entry name" value="YbiA-like_sf"/>
</dbReference>
<accession>C4G9C7</accession>
<comment type="catalytic activity">
    <reaction evidence="1">
        <text>5-amino-6-(5-phospho-D-ribosylamino)uracil + H2O = 5,6-diaminouracil + D-ribose 5-phosphate</text>
        <dbReference type="Rhea" id="RHEA:55020"/>
        <dbReference type="ChEBI" id="CHEBI:15377"/>
        <dbReference type="ChEBI" id="CHEBI:46252"/>
        <dbReference type="ChEBI" id="CHEBI:58453"/>
        <dbReference type="ChEBI" id="CHEBI:78346"/>
    </reaction>
</comment>
<dbReference type="HOGENOM" id="CLU_084247_1_1_9"/>
<keyword evidence="5" id="KW-1185">Reference proteome</keyword>
<dbReference type="AlphaFoldDB" id="C4G9C7"/>
<proteinExistence type="predicted"/>
<dbReference type="NCBIfam" id="TIGR02464">
    <property type="entry name" value="ribofla_fusion"/>
    <property type="match status" value="1"/>
</dbReference>
<evidence type="ECO:0000259" key="3">
    <source>
        <dbReference type="Pfam" id="PF08719"/>
    </source>
</evidence>
<protein>
    <recommendedName>
        <fullName evidence="3">NADAR domain-containing protein</fullName>
    </recommendedName>
</protein>
<feature type="domain" description="NADAR" evidence="3">
    <location>
        <begin position="6"/>
        <end position="157"/>
    </location>
</feature>
<comment type="catalytic activity">
    <reaction evidence="2">
        <text>2,5-diamino-6-hydroxy-4-(5-phosphoribosylamino)-pyrimidine + H2O = 2,5,6-triamino-4-hydroxypyrimidine + D-ribose 5-phosphate</text>
        <dbReference type="Rhea" id="RHEA:23436"/>
        <dbReference type="ChEBI" id="CHEBI:15377"/>
        <dbReference type="ChEBI" id="CHEBI:58614"/>
        <dbReference type="ChEBI" id="CHEBI:78346"/>
        <dbReference type="ChEBI" id="CHEBI:137796"/>
    </reaction>
</comment>
<dbReference type="SUPFAM" id="SSF143990">
    <property type="entry name" value="YbiA-like"/>
    <property type="match status" value="1"/>
</dbReference>
<dbReference type="eggNOG" id="COG3236">
    <property type="taxonomic scope" value="Bacteria"/>
</dbReference>
<evidence type="ECO:0000313" key="4">
    <source>
        <dbReference type="EMBL" id="EEP29224.1"/>
    </source>
</evidence>
<reference evidence="4" key="1">
    <citation type="submission" date="2009-04" db="EMBL/GenBank/DDBJ databases">
        <authorList>
            <person name="Weinstock G."/>
            <person name="Sodergren E."/>
            <person name="Clifton S."/>
            <person name="Fulton L."/>
            <person name="Fulton B."/>
            <person name="Courtney L."/>
            <person name="Fronick C."/>
            <person name="Harrison M."/>
            <person name="Strong C."/>
            <person name="Farmer C."/>
            <person name="Delahaunty K."/>
            <person name="Markovic C."/>
            <person name="Hall O."/>
            <person name="Minx P."/>
            <person name="Tomlinson C."/>
            <person name="Mitreva M."/>
            <person name="Nelson J."/>
            <person name="Hou S."/>
            <person name="Wollam A."/>
            <person name="Pepin K.H."/>
            <person name="Johnson M."/>
            <person name="Bhonagiri V."/>
            <person name="Nash W.E."/>
            <person name="Warren W."/>
            <person name="Chinwalla A."/>
            <person name="Mardis E.R."/>
            <person name="Wilson R.K."/>
        </authorList>
    </citation>
    <scope>NUCLEOTIDE SEQUENCE [LARGE SCALE GENOMIC DNA]</scope>
    <source>
        <strain evidence="4">DSM 14600</strain>
    </source>
</reference>
<dbReference type="Gene3D" id="1.10.357.40">
    <property type="entry name" value="YbiA-like"/>
    <property type="match status" value="1"/>
</dbReference>
<organism evidence="4 5">
    <name type="scientific">Shuttleworthella satelles DSM 14600</name>
    <dbReference type="NCBI Taxonomy" id="626523"/>
    <lineage>
        <taxon>Bacteria</taxon>
        <taxon>Bacillati</taxon>
        <taxon>Bacillota</taxon>
        <taxon>Clostridia</taxon>
        <taxon>Lachnospirales</taxon>
        <taxon>Lachnospiraceae</taxon>
        <taxon>Shuttleworthella</taxon>
    </lineage>
</organism>